<dbReference type="AlphaFoldDB" id="A0A327YG63"/>
<name>A0A327YG63_9BACL</name>
<organism evidence="6 7">
    <name type="scientific">Paranoxybacillus vitaminiphilus</name>
    <dbReference type="NCBI Taxonomy" id="581036"/>
    <lineage>
        <taxon>Bacteria</taxon>
        <taxon>Bacillati</taxon>
        <taxon>Bacillota</taxon>
        <taxon>Bacilli</taxon>
        <taxon>Bacillales</taxon>
        <taxon>Anoxybacillaceae</taxon>
        <taxon>Paranoxybacillus</taxon>
    </lineage>
</organism>
<reference evidence="6 7" key="1">
    <citation type="submission" date="2018-06" db="EMBL/GenBank/DDBJ databases">
        <title>Genomic Encyclopedia of Type Strains, Phase III (KMG-III): the genomes of soil and plant-associated and newly described type strains.</title>
        <authorList>
            <person name="Whitman W."/>
        </authorList>
    </citation>
    <scope>NUCLEOTIDE SEQUENCE [LARGE SCALE GENOMIC DNA]</scope>
    <source>
        <strain evidence="6 7">CGMCC 1.8979</strain>
    </source>
</reference>
<dbReference type="RefSeq" id="WP_111644925.1">
    <property type="nucleotide sequence ID" value="NZ_QLMH01000005.1"/>
</dbReference>
<dbReference type="GO" id="GO:0000166">
    <property type="term" value="F:nucleotide binding"/>
    <property type="evidence" value="ECO:0007669"/>
    <property type="project" value="UniProtKB-KW"/>
</dbReference>
<dbReference type="InterPro" id="IPR036907">
    <property type="entry name" value="5'-Nucleotdase_C_sf"/>
</dbReference>
<dbReference type="FunFam" id="3.90.780.10:FF:000004">
    <property type="entry name" value="UDP-sugar hydrolase, putative"/>
    <property type="match status" value="1"/>
</dbReference>
<evidence type="ECO:0000313" key="7">
    <source>
        <dbReference type="Proteomes" id="UP000248555"/>
    </source>
</evidence>
<comment type="subcellular location">
    <subcellularLocation>
        <location evidence="1">Secreted</location>
    </subcellularLocation>
</comment>
<keyword evidence="3" id="KW-0732">Signal</keyword>
<dbReference type="InterPro" id="IPR004843">
    <property type="entry name" value="Calcineurin-like_PHP"/>
</dbReference>
<dbReference type="OrthoDB" id="9801679at2"/>
<keyword evidence="4" id="KW-0547">Nucleotide-binding</keyword>
<evidence type="ECO:0000256" key="4">
    <source>
        <dbReference type="RuleBase" id="RU362119"/>
    </source>
</evidence>
<dbReference type="InterPro" id="IPR008334">
    <property type="entry name" value="5'-Nucleotdase_C"/>
</dbReference>
<dbReference type="GO" id="GO:0016787">
    <property type="term" value="F:hydrolase activity"/>
    <property type="evidence" value="ECO:0007669"/>
    <property type="project" value="UniProtKB-KW"/>
</dbReference>
<evidence type="ECO:0000259" key="5">
    <source>
        <dbReference type="PROSITE" id="PS51272"/>
    </source>
</evidence>
<feature type="domain" description="SLH" evidence="5">
    <location>
        <begin position="53"/>
        <end position="116"/>
    </location>
</feature>
<dbReference type="InterPro" id="IPR006179">
    <property type="entry name" value="5_nucleotidase/apyrase"/>
</dbReference>
<dbReference type="SUPFAM" id="SSF56300">
    <property type="entry name" value="Metallo-dependent phosphatases"/>
    <property type="match status" value="1"/>
</dbReference>
<comment type="caution">
    <text evidence="6">The sequence shown here is derived from an EMBL/GenBank/DDBJ whole genome shotgun (WGS) entry which is preliminary data.</text>
</comment>
<dbReference type="EMBL" id="QLMH01000005">
    <property type="protein sequence ID" value="RAK19874.1"/>
    <property type="molecule type" value="Genomic_DNA"/>
</dbReference>
<dbReference type="InterPro" id="IPR001119">
    <property type="entry name" value="SLH_dom"/>
</dbReference>
<dbReference type="InterPro" id="IPR029052">
    <property type="entry name" value="Metallo-depent_PP-like"/>
</dbReference>
<dbReference type="Pfam" id="PF00149">
    <property type="entry name" value="Metallophos"/>
    <property type="match status" value="1"/>
</dbReference>
<dbReference type="PANTHER" id="PTHR11575:SF24">
    <property type="entry name" value="5'-NUCLEOTIDASE"/>
    <property type="match status" value="1"/>
</dbReference>
<comment type="similarity">
    <text evidence="4">Belongs to the 5'-nucleotidase family.</text>
</comment>
<evidence type="ECO:0000256" key="2">
    <source>
        <dbReference type="ARBA" id="ARBA00022525"/>
    </source>
</evidence>
<dbReference type="Gene3D" id="3.60.21.10">
    <property type="match status" value="1"/>
</dbReference>
<sequence length="642" mass="70807">MLKQSKWVPFLLSLVIALLLVAPTKFEASEKAVTRGEFVKQLIMTMDVDIKEEIKNLTFTDVDSELAPYVEAALRLGITTGKTETTFAPNEKVTREQAYVFLIRSLQLRDHYSTDKLKRFKDFSAVGQWSQEYLAAAVELGLLTGYTDQTIRPHQAITPSQVAAMFNRYNTNIEKITFIHTNDTHGRILYNDTNGEMGFAKIFRIVNDVRKKNNETLLVDLGDTFHGTTYVNMNEGQAVVDIMNGMKYDAMVPGNHDFNYGQNRLLALKNMVQFPIISGNIYKDGQPFLPAYTIKEVAGKKIALVGLTATDTAVKTNPAGIVGITFADEEATLKQLVQQLKGQVDHIVVLSHSGLKTDEKLANSVQGIDLILGGHSHDAIETPKKFKYAYVSQAFEYGKAVGQTNLLFYKGKLIGVNGFLYRDSSNKQEDAAIQQIVQTYKNEVDTSLQQVIANISVDLDGERENVRTKETNLGNLIADAMRSALNTDAALTNGGGIRASIPKGDVTRNHVLTTLPFANTLVKLSITGADLKKALEHGVRLYPEQNGGFPHVSGIRFTFDATKPAGERITNVEINGQPLDETKTYTLATNDFLAKGGDGYTMFNNGTIEFDSGELLSSIVIAYLQNNNPIPNVEGRITVIGQ</sequence>
<proteinExistence type="inferred from homology"/>
<protein>
    <submittedName>
        <fullName evidence="6">2',3'-cyclic-nucleotide 2'-phosphodiesterase (5'-nucleotidase family)</fullName>
    </submittedName>
</protein>
<dbReference type="Pfam" id="PF02872">
    <property type="entry name" value="5_nucleotid_C"/>
    <property type="match status" value="1"/>
</dbReference>
<dbReference type="PROSITE" id="PS51272">
    <property type="entry name" value="SLH"/>
    <property type="match status" value="2"/>
</dbReference>
<dbReference type="PANTHER" id="PTHR11575">
    <property type="entry name" value="5'-NUCLEOTIDASE-RELATED"/>
    <property type="match status" value="1"/>
</dbReference>
<evidence type="ECO:0000256" key="1">
    <source>
        <dbReference type="ARBA" id="ARBA00004613"/>
    </source>
</evidence>
<dbReference type="Proteomes" id="UP000248555">
    <property type="component" value="Unassembled WGS sequence"/>
</dbReference>
<accession>A0A327YG63</accession>
<dbReference type="GO" id="GO:0009166">
    <property type="term" value="P:nucleotide catabolic process"/>
    <property type="evidence" value="ECO:0007669"/>
    <property type="project" value="InterPro"/>
</dbReference>
<dbReference type="Pfam" id="PF00395">
    <property type="entry name" value="SLH"/>
    <property type="match status" value="2"/>
</dbReference>
<feature type="domain" description="SLH" evidence="5">
    <location>
        <begin position="117"/>
        <end position="180"/>
    </location>
</feature>
<evidence type="ECO:0000256" key="3">
    <source>
        <dbReference type="ARBA" id="ARBA00022729"/>
    </source>
</evidence>
<dbReference type="GO" id="GO:0005576">
    <property type="term" value="C:extracellular region"/>
    <property type="evidence" value="ECO:0007669"/>
    <property type="project" value="UniProtKB-SubCell"/>
</dbReference>
<dbReference type="PRINTS" id="PR01607">
    <property type="entry name" value="APYRASEFAMLY"/>
</dbReference>
<keyword evidence="7" id="KW-1185">Reference proteome</keyword>
<keyword evidence="4" id="KW-0378">Hydrolase</keyword>
<keyword evidence="2" id="KW-0964">Secreted</keyword>
<dbReference type="CDD" id="cd00845">
    <property type="entry name" value="MPP_UshA_N_like"/>
    <property type="match status" value="1"/>
</dbReference>
<dbReference type="SUPFAM" id="SSF55816">
    <property type="entry name" value="5'-nucleotidase (syn. UDP-sugar hydrolase), C-terminal domain"/>
    <property type="match status" value="1"/>
</dbReference>
<gene>
    <name evidence="6" type="ORF">B0I26_10556</name>
</gene>
<dbReference type="Gene3D" id="3.90.780.10">
    <property type="entry name" value="5'-Nucleotidase, C-terminal domain"/>
    <property type="match status" value="1"/>
</dbReference>
<evidence type="ECO:0000313" key="6">
    <source>
        <dbReference type="EMBL" id="RAK19874.1"/>
    </source>
</evidence>